<name>Q98RN9_GUITH</name>
<dbReference type="Pfam" id="PF02463">
    <property type="entry name" value="SMC_N"/>
    <property type="match status" value="1"/>
</dbReference>
<organism evidence="5 6">
    <name type="scientific">Guillardia theta</name>
    <name type="common">Cryptophyte</name>
    <name type="synonym">Cryptomonas phi</name>
    <dbReference type="NCBI Taxonomy" id="55529"/>
    <lineage>
        <taxon>Eukaryota</taxon>
        <taxon>Cryptophyceae</taxon>
        <taxon>Pyrenomonadales</taxon>
        <taxon>Geminigeraceae</taxon>
        <taxon>Guillardia</taxon>
    </lineage>
</organism>
<reference evidence="5 6" key="1">
    <citation type="journal article" date="2001" name="Nature">
        <title>The highly reduced genome of an enslaved algal nucleus.</title>
        <authorList>
            <person name="Douglas S."/>
            <person name="Zauner S."/>
            <person name="Fraunholz M."/>
            <person name="Beaton M."/>
            <person name="Penny S."/>
            <person name="Deng L."/>
            <person name="Wu X."/>
            <person name="Reith M."/>
            <person name="Cavalier-Smith T."/>
            <person name="Maier U."/>
        </authorList>
    </citation>
    <scope>NUCLEOTIDE SEQUENCE [LARGE SCALE GENOMIC DNA]</scope>
</reference>
<dbReference type="AlphaFoldDB" id="Q98RN9"/>
<feature type="domain" description="RecF/RecN/SMC N-terminal" evidence="4">
    <location>
        <begin position="3"/>
        <end position="992"/>
    </location>
</feature>
<dbReference type="InterPro" id="IPR036277">
    <property type="entry name" value="SMC_hinge_sf"/>
</dbReference>
<dbReference type="GeneID" id="857395"/>
<feature type="transmembrane region" description="Helical" evidence="3">
    <location>
        <begin position="690"/>
        <end position="709"/>
    </location>
</feature>
<dbReference type="EMBL" id="AF165818">
    <property type="protein sequence ID" value="AAK39908.1"/>
    <property type="molecule type" value="Genomic_DNA"/>
</dbReference>
<dbReference type="InterPro" id="IPR027417">
    <property type="entry name" value="P-loop_NTPase"/>
</dbReference>
<dbReference type="Gene3D" id="1.20.1060.20">
    <property type="match status" value="1"/>
</dbReference>
<evidence type="ECO:0000259" key="4">
    <source>
        <dbReference type="Pfam" id="PF02463"/>
    </source>
</evidence>
<dbReference type="RefSeq" id="XP_001713613.1">
    <property type="nucleotide sequence ID" value="XM_001713561.1"/>
</dbReference>
<accession>Q98RN9</accession>
<feature type="transmembrane region" description="Helical" evidence="3">
    <location>
        <begin position="340"/>
        <end position="359"/>
    </location>
</feature>
<dbReference type="GO" id="GO:0005694">
    <property type="term" value="C:chromosome"/>
    <property type="evidence" value="ECO:0007669"/>
    <property type="project" value="InterPro"/>
</dbReference>
<keyword evidence="3" id="KW-0472">Membrane</keyword>
<feature type="transmembrane region" description="Helical" evidence="3">
    <location>
        <begin position="908"/>
        <end position="933"/>
    </location>
</feature>
<feature type="transmembrane region" description="Helical" evidence="3">
    <location>
        <begin position="238"/>
        <end position="261"/>
    </location>
</feature>
<dbReference type="InterPro" id="IPR003395">
    <property type="entry name" value="RecF/RecN/SMC_N"/>
</dbReference>
<dbReference type="PIR" id="E90097">
    <property type="entry name" value="E90097"/>
</dbReference>
<protein>
    <recommendedName>
        <fullName evidence="4">RecF/RecN/SMC N-terminal domain-containing protein</fullName>
    </recommendedName>
</protein>
<evidence type="ECO:0000313" key="5">
    <source>
        <dbReference type="EMBL" id="AAK39908.1"/>
    </source>
</evidence>
<dbReference type="GO" id="GO:0009507">
    <property type="term" value="C:chloroplast"/>
    <property type="evidence" value="ECO:0007669"/>
    <property type="project" value="UniProtKB-SubCell"/>
</dbReference>
<gene>
    <name evidence="5" type="primary">orf1019</name>
</gene>
<dbReference type="Gene3D" id="3.30.70.1620">
    <property type="match status" value="1"/>
</dbReference>
<comment type="subcellular location">
    <subcellularLocation>
        <location evidence="1">Plastid</location>
        <location evidence="1">Chloroplast</location>
    </subcellularLocation>
</comment>
<sequence>MSICKVRLLNFLSYKHIFQLEDISPGINLVYGTNGSGKSNFIRSILYFFEEKNYKRFNYSKKHFSLVELTFDNRCRFFPFKSKYLRFKKITSGDYQKFWIQDYVFDKHEFFLFLHSNDLIQGLFFTHFEKKEIETIKNYTAHEIYVFFKKKFNLSNYNFLNMKIKKSLLKLINIKKKLLYQIRDGIKFAKKSIIFKTIISKNKKYKCRYNNIRNILLKFFNIITNIFCQNFCLKFDIFFLHFCLLKNSVYLSFMSRIFYKLQNSVNYFSSKLKMKKHLYKNYFKYSNILFSKILYFTSVQNSLHKEKSWINSNIIFINSIIDIIKIRFHKINIRKIYKLNIFFPFNILVYFTVSFKHFLSKLNSIFYLHEFSQLKCLNKIIITNNNIYDEKLKTITNLMFLEKNLKSSLSMSLVNAIYSLNNIFEKNELSKKHIYGFLFDLIIIYPPYVKFYENIMIKYGNFLIIDNIQTAKKLFKLTITQKNSDINFVILEQNKYEYKKENLMKLSKLIRVNELIYCKKKFKTIINSIFNTDFLTHNLAKSLYVAKKYKINIFTEIGFEIRNENKIKYINQKKHFVNFISYLKIERTGLKEILSMKLTMDYKIIFLKKLEQIFIKIKQTYNKIKFHSSLDSYSKFARENLSITYSIHLCYFILNNQKFNRNFKCYINQFNSTITHKNYKYEMIFTEQIFISYFSFIIELFIAINYKLVTKKFKMNVKYLKKNNKNKTYKLINFDILFQNKNTSLIFYQNKIYIFNFMSRIFQLFNLYLIRDSQIHVIKNFFINQFKEISLKYLFKKFMILTKNENINGKNSYNYKQLFFFVTRFHNKSQLDLILLFQSIIILAIFKKKRIFRFLLNMQHEIVKSFLNFKFYPIFYTKNNMSKFKKENKKKVKFYGIDFITTKNNKNFFISISYLSSGEAGIILCLLMIINSIYNKVKILLFDETDAYLDQQITIKFLLYLKKLSTIGAQLFLISYHKDLLKKCDKLYICSMINSSSQIRKFNKHTLFKHLCNNRNYLF</sequence>
<dbReference type="SUPFAM" id="SSF75553">
    <property type="entry name" value="Smc hinge domain"/>
    <property type="match status" value="1"/>
</dbReference>
<keyword evidence="2" id="KW-0175">Coiled coil</keyword>
<proteinExistence type="predicted"/>
<dbReference type="GO" id="GO:0051276">
    <property type="term" value="P:chromosome organization"/>
    <property type="evidence" value="ECO:0007669"/>
    <property type="project" value="InterPro"/>
</dbReference>
<dbReference type="Gene3D" id="3.40.50.300">
    <property type="entry name" value="P-loop containing nucleotide triphosphate hydrolases"/>
    <property type="match status" value="2"/>
</dbReference>
<geneLocation type="nucleomorph" evidence="5"/>
<dbReference type="Proteomes" id="UP000242167">
    <property type="component" value="Nucleomorph 1"/>
</dbReference>
<dbReference type="SUPFAM" id="SSF52540">
    <property type="entry name" value="P-loop containing nucleoside triphosphate hydrolases"/>
    <property type="match status" value="1"/>
</dbReference>
<dbReference type="GO" id="GO:0005524">
    <property type="term" value="F:ATP binding"/>
    <property type="evidence" value="ECO:0007669"/>
    <property type="project" value="InterPro"/>
</dbReference>
<evidence type="ECO:0000313" key="6">
    <source>
        <dbReference type="Proteomes" id="UP000242167"/>
    </source>
</evidence>
<keyword evidence="3" id="KW-0812">Transmembrane</keyword>
<keyword evidence="3" id="KW-1133">Transmembrane helix</keyword>
<dbReference type="CDD" id="cd00267">
    <property type="entry name" value="ABC_ATPase"/>
    <property type="match status" value="1"/>
</dbReference>
<evidence type="ECO:0000256" key="3">
    <source>
        <dbReference type="SAM" id="Phobius"/>
    </source>
</evidence>
<evidence type="ECO:0000256" key="1">
    <source>
        <dbReference type="ARBA" id="ARBA00004229"/>
    </source>
</evidence>
<keyword evidence="5" id="KW-0542">Nucleomorph</keyword>
<evidence type="ECO:0000256" key="2">
    <source>
        <dbReference type="ARBA" id="ARBA00023054"/>
    </source>
</evidence>
<dbReference type="PANTHER" id="PTHR43977">
    <property type="entry name" value="STRUCTURAL MAINTENANCE OF CHROMOSOMES PROTEIN 3"/>
    <property type="match status" value="1"/>
</dbReference>